<dbReference type="Gene3D" id="1.10.510.10">
    <property type="entry name" value="Transferase(Phosphotransferase) domain 1"/>
    <property type="match status" value="1"/>
</dbReference>
<sequence>MDGLFSIKSDIFSFGVLLLEIISGQKNTGFYHKDPSMNSIKHAWELWKDGKPLELVDPSMGTSFPEQ</sequence>
<evidence type="ECO:0000259" key="1">
    <source>
        <dbReference type="Pfam" id="PF07714"/>
    </source>
</evidence>
<organism evidence="2 3">
    <name type="scientific">Stephania cephalantha</name>
    <dbReference type="NCBI Taxonomy" id="152367"/>
    <lineage>
        <taxon>Eukaryota</taxon>
        <taxon>Viridiplantae</taxon>
        <taxon>Streptophyta</taxon>
        <taxon>Embryophyta</taxon>
        <taxon>Tracheophyta</taxon>
        <taxon>Spermatophyta</taxon>
        <taxon>Magnoliopsida</taxon>
        <taxon>Ranunculales</taxon>
        <taxon>Menispermaceae</taxon>
        <taxon>Menispermoideae</taxon>
        <taxon>Cissampelideae</taxon>
        <taxon>Stephania</taxon>
    </lineage>
</organism>
<proteinExistence type="predicted"/>
<gene>
    <name evidence="2" type="ORF">Scep_003772</name>
</gene>
<reference evidence="2 3" key="1">
    <citation type="submission" date="2024-01" db="EMBL/GenBank/DDBJ databases">
        <title>Genome assemblies of Stephania.</title>
        <authorList>
            <person name="Yang L."/>
        </authorList>
    </citation>
    <scope>NUCLEOTIDE SEQUENCE [LARGE SCALE GENOMIC DNA]</scope>
    <source>
        <strain evidence="2">JXDWG</strain>
        <tissue evidence="2">Leaf</tissue>
    </source>
</reference>
<dbReference type="AlphaFoldDB" id="A0AAP0KR52"/>
<dbReference type="PANTHER" id="PTHR27006:SF587">
    <property type="entry name" value="RECEPTOR-LIKE SERINE_THREONINE-PROTEIN KINASE"/>
    <property type="match status" value="1"/>
</dbReference>
<dbReference type="SUPFAM" id="SSF56112">
    <property type="entry name" value="Protein kinase-like (PK-like)"/>
    <property type="match status" value="1"/>
</dbReference>
<evidence type="ECO:0000313" key="3">
    <source>
        <dbReference type="Proteomes" id="UP001419268"/>
    </source>
</evidence>
<accession>A0AAP0KR52</accession>
<feature type="domain" description="Serine-threonine/tyrosine-protein kinase catalytic" evidence="1">
    <location>
        <begin position="2"/>
        <end position="37"/>
    </location>
</feature>
<protein>
    <recommendedName>
        <fullName evidence="1">Serine-threonine/tyrosine-protein kinase catalytic domain-containing protein</fullName>
    </recommendedName>
</protein>
<dbReference type="PANTHER" id="PTHR27006">
    <property type="entry name" value="PROMASTIGOTE SURFACE ANTIGEN PROTEIN PSA"/>
    <property type="match status" value="1"/>
</dbReference>
<dbReference type="GO" id="GO:0004672">
    <property type="term" value="F:protein kinase activity"/>
    <property type="evidence" value="ECO:0007669"/>
    <property type="project" value="InterPro"/>
</dbReference>
<dbReference type="Proteomes" id="UP001419268">
    <property type="component" value="Unassembled WGS sequence"/>
</dbReference>
<name>A0AAP0KR52_9MAGN</name>
<dbReference type="EMBL" id="JBBNAG010000002">
    <property type="protein sequence ID" value="KAK9157198.1"/>
    <property type="molecule type" value="Genomic_DNA"/>
</dbReference>
<comment type="caution">
    <text evidence="2">The sequence shown here is derived from an EMBL/GenBank/DDBJ whole genome shotgun (WGS) entry which is preliminary data.</text>
</comment>
<dbReference type="InterPro" id="IPR011009">
    <property type="entry name" value="Kinase-like_dom_sf"/>
</dbReference>
<keyword evidence="3" id="KW-1185">Reference proteome</keyword>
<dbReference type="Pfam" id="PF07714">
    <property type="entry name" value="PK_Tyr_Ser-Thr"/>
    <property type="match status" value="1"/>
</dbReference>
<dbReference type="InterPro" id="IPR001245">
    <property type="entry name" value="Ser-Thr/Tyr_kinase_cat_dom"/>
</dbReference>
<evidence type="ECO:0000313" key="2">
    <source>
        <dbReference type="EMBL" id="KAK9157198.1"/>
    </source>
</evidence>